<evidence type="ECO:0000313" key="2">
    <source>
        <dbReference type="EMBL" id="RKW70401.1"/>
    </source>
</evidence>
<proteinExistence type="predicted"/>
<keyword evidence="3" id="KW-1185">Reference proteome</keyword>
<feature type="transmembrane region" description="Helical" evidence="1">
    <location>
        <begin position="253"/>
        <end position="270"/>
    </location>
</feature>
<dbReference type="RefSeq" id="WP_121485054.1">
    <property type="nucleotide sequence ID" value="NZ_QQXL01000004.1"/>
</dbReference>
<accession>A0A496PIS1</accession>
<feature type="transmembrane region" description="Helical" evidence="1">
    <location>
        <begin position="12"/>
        <end position="32"/>
    </location>
</feature>
<feature type="transmembrane region" description="Helical" evidence="1">
    <location>
        <begin position="166"/>
        <end position="186"/>
    </location>
</feature>
<keyword evidence="1" id="KW-0472">Membrane</keyword>
<keyword evidence="1" id="KW-1133">Transmembrane helix</keyword>
<gene>
    <name evidence="2" type="ORF">DWQ67_07920</name>
</gene>
<name>A0A496PIS1_9MICC</name>
<evidence type="ECO:0008006" key="4">
    <source>
        <dbReference type="Google" id="ProtNLM"/>
    </source>
</evidence>
<keyword evidence="1" id="KW-0812">Transmembrane</keyword>
<sequence>MNIRIRTPWIKAAVLGLGGSLVVALLVLAFMWPAKTSTAHHLPVSLAGPEAAVTAVEKQLEQASPGTFVVHRAADRTEAESQIKRRVTYGAIVLSTGNGGQPAPPEVLTAPAAGAAPTQMLTGLASKLQADMGKQIAAAGGDPASAKVTVIPLVQLSANDPMGSGLALAALPLALGGVIGGVLLSTKVHGTWRRLGGAAVFAAAAGGLLVLIMQAWFGYLQGNAWLNVAAIGLTVGATATFMIGCVKLLGSPGIALGPIVTVLLGNPLSGSNAPWQFIPEPWGAIGQFLVPGAGNTLLRDISYFPEANTAQQWLTLAAWVIFGALLALAGEALKRRRLAGSSPRVATSP</sequence>
<feature type="transmembrane region" description="Helical" evidence="1">
    <location>
        <begin position="198"/>
        <end position="219"/>
    </location>
</feature>
<comment type="caution">
    <text evidence="2">The sequence shown here is derived from an EMBL/GenBank/DDBJ whole genome shotgun (WGS) entry which is preliminary data.</text>
</comment>
<protein>
    <recommendedName>
        <fullName evidence="4">ABC transporter permease</fullName>
    </recommendedName>
</protein>
<evidence type="ECO:0000256" key="1">
    <source>
        <dbReference type="SAM" id="Phobius"/>
    </source>
</evidence>
<feature type="transmembrane region" description="Helical" evidence="1">
    <location>
        <begin position="313"/>
        <end position="333"/>
    </location>
</feature>
<dbReference type="EMBL" id="QQXL01000004">
    <property type="protein sequence ID" value="RKW70401.1"/>
    <property type="molecule type" value="Genomic_DNA"/>
</dbReference>
<reference evidence="2 3" key="1">
    <citation type="submission" date="2018-07" db="EMBL/GenBank/DDBJ databases">
        <title>Arthrobacter sp. nov., isolated from raw cow's milk with high bacterial count.</title>
        <authorList>
            <person name="Hahne J."/>
            <person name="Isele D."/>
            <person name="Lipski A."/>
        </authorList>
    </citation>
    <scope>NUCLEOTIDE SEQUENCE [LARGE SCALE GENOMIC DNA]</scope>
    <source>
        <strain evidence="2 3">JZ R-183</strain>
    </source>
</reference>
<organism evidence="2 3">
    <name type="scientific">Galactobacter caseinivorans</name>
    <dbReference type="NCBI Taxonomy" id="2676123"/>
    <lineage>
        <taxon>Bacteria</taxon>
        <taxon>Bacillati</taxon>
        <taxon>Actinomycetota</taxon>
        <taxon>Actinomycetes</taxon>
        <taxon>Micrococcales</taxon>
        <taxon>Micrococcaceae</taxon>
        <taxon>Galactobacter</taxon>
    </lineage>
</organism>
<dbReference type="Proteomes" id="UP000273119">
    <property type="component" value="Unassembled WGS sequence"/>
</dbReference>
<feature type="transmembrane region" description="Helical" evidence="1">
    <location>
        <begin position="225"/>
        <end position="246"/>
    </location>
</feature>
<dbReference type="AlphaFoldDB" id="A0A496PIS1"/>
<evidence type="ECO:0000313" key="3">
    <source>
        <dbReference type="Proteomes" id="UP000273119"/>
    </source>
</evidence>